<dbReference type="SMART" id="SM00408">
    <property type="entry name" value="IGc2"/>
    <property type="match status" value="1"/>
</dbReference>
<dbReference type="Pfam" id="PF13927">
    <property type="entry name" value="Ig_3"/>
    <property type="match status" value="1"/>
</dbReference>
<feature type="domain" description="Ig-like" evidence="2">
    <location>
        <begin position="13"/>
        <end position="97"/>
    </location>
</feature>
<dbReference type="InterPro" id="IPR036179">
    <property type="entry name" value="Ig-like_dom_sf"/>
</dbReference>
<feature type="transmembrane region" description="Helical" evidence="1">
    <location>
        <begin position="122"/>
        <end position="155"/>
    </location>
</feature>
<keyword evidence="1" id="KW-0812">Transmembrane</keyword>
<dbReference type="WBParaSite" id="PTRK_0001645700.1">
    <property type="protein sequence ID" value="PTRK_0001645700.1"/>
    <property type="gene ID" value="PTRK_0001645700"/>
</dbReference>
<evidence type="ECO:0000256" key="1">
    <source>
        <dbReference type="SAM" id="Phobius"/>
    </source>
</evidence>
<dbReference type="InterPro" id="IPR007110">
    <property type="entry name" value="Ig-like_dom"/>
</dbReference>
<dbReference type="AlphaFoldDB" id="A0A0N5A4A9"/>
<dbReference type="Proteomes" id="UP000038045">
    <property type="component" value="Unplaced"/>
</dbReference>
<dbReference type="STRING" id="131310.A0A0N5A4A9"/>
<evidence type="ECO:0000313" key="4">
    <source>
        <dbReference type="WBParaSite" id="PTRK_0001645700.1"/>
    </source>
</evidence>
<dbReference type="SUPFAM" id="SSF48726">
    <property type="entry name" value="Immunoglobulin"/>
    <property type="match status" value="1"/>
</dbReference>
<dbReference type="CDD" id="cd00096">
    <property type="entry name" value="Ig"/>
    <property type="match status" value="1"/>
</dbReference>
<accession>A0A0N5A4A9</accession>
<keyword evidence="1" id="KW-1133">Transmembrane helix</keyword>
<sequence length="165" mass="18840">MFLIFCKGYALKDKVFLSEPVSVVIVYKGTSEALQCRTNGFQNPYITWYKKDKQNHQTTVGKSKNLLIENIEEKDEGIYTCKIQEGDKLYSSSVHVKVQEDYLKTNSAFLENNFLGHEFKMGLWSAIIIISAVTVVYCGLVISMGFSLTSIFNIFKRKSKCILHI</sequence>
<keyword evidence="3" id="KW-1185">Reference proteome</keyword>
<proteinExistence type="predicted"/>
<dbReference type="InterPro" id="IPR013783">
    <property type="entry name" value="Ig-like_fold"/>
</dbReference>
<evidence type="ECO:0000259" key="2">
    <source>
        <dbReference type="PROSITE" id="PS50835"/>
    </source>
</evidence>
<reference evidence="4" key="1">
    <citation type="submission" date="2017-02" db="UniProtKB">
        <authorList>
            <consortium name="WormBaseParasite"/>
        </authorList>
    </citation>
    <scope>IDENTIFICATION</scope>
</reference>
<dbReference type="InterPro" id="IPR003598">
    <property type="entry name" value="Ig_sub2"/>
</dbReference>
<name>A0A0N5A4A9_PARTI</name>
<organism evidence="3 4">
    <name type="scientific">Parastrongyloides trichosuri</name>
    <name type="common">Possum-specific nematode worm</name>
    <dbReference type="NCBI Taxonomy" id="131310"/>
    <lineage>
        <taxon>Eukaryota</taxon>
        <taxon>Metazoa</taxon>
        <taxon>Ecdysozoa</taxon>
        <taxon>Nematoda</taxon>
        <taxon>Chromadorea</taxon>
        <taxon>Rhabditida</taxon>
        <taxon>Tylenchina</taxon>
        <taxon>Panagrolaimomorpha</taxon>
        <taxon>Strongyloidoidea</taxon>
        <taxon>Strongyloididae</taxon>
        <taxon>Parastrongyloides</taxon>
    </lineage>
</organism>
<dbReference type="SMART" id="SM00409">
    <property type="entry name" value="IG"/>
    <property type="match status" value="1"/>
</dbReference>
<dbReference type="Gene3D" id="2.60.40.10">
    <property type="entry name" value="Immunoglobulins"/>
    <property type="match status" value="1"/>
</dbReference>
<dbReference type="InterPro" id="IPR003599">
    <property type="entry name" value="Ig_sub"/>
</dbReference>
<protein>
    <submittedName>
        <fullName evidence="4">Ig-like domain-containing protein</fullName>
    </submittedName>
</protein>
<keyword evidence="1" id="KW-0472">Membrane</keyword>
<evidence type="ECO:0000313" key="3">
    <source>
        <dbReference type="Proteomes" id="UP000038045"/>
    </source>
</evidence>
<dbReference type="PROSITE" id="PS50835">
    <property type="entry name" value="IG_LIKE"/>
    <property type="match status" value="1"/>
</dbReference>